<feature type="signal peptide" evidence="1">
    <location>
        <begin position="1"/>
        <end position="30"/>
    </location>
</feature>
<evidence type="ECO:0000313" key="3">
    <source>
        <dbReference type="Proteomes" id="UP001067235"/>
    </source>
</evidence>
<evidence type="ECO:0000313" key="2">
    <source>
        <dbReference type="EMBL" id="MCZ4549758.1"/>
    </source>
</evidence>
<comment type="caution">
    <text evidence="2">The sequence shown here is derived from an EMBL/GenBank/DDBJ whole genome shotgun (WGS) entry which is preliminary data.</text>
</comment>
<dbReference type="PROSITE" id="PS51257">
    <property type="entry name" value="PROKAR_LIPOPROTEIN"/>
    <property type="match status" value="1"/>
</dbReference>
<keyword evidence="3" id="KW-1185">Reference proteome</keyword>
<protein>
    <recommendedName>
        <fullName evidence="4">Lipoprotein</fullName>
    </recommendedName>
</protein>
<dbReference type="EMBL" id="JAPWIE010000002">
    <property type="protein sequence ID" value="MCZ4549758.1"/>
    <property type="molecule type" value="Genomic_DNA"/>
</dbReference>
<dbReference type="RefSeq" id="WP_301570278.1">
    <property type="nucleotide sequence ID" value="NZ_JAPWIE010000002.1"/>
</dbReference>
<organism evidence="2 3">
    <name type="scientific">Gordonia rubripertincta</name>
    <name type="common">Rhodococcus corallinus</name>
    <dbReference type="NCBI Taxonomy" id="36822"/>
    <lineage>
        <taxon>Bacteria</taxon>
        <taxon>Bacillati</taxon>
        <taxon>Actinomycetota</taxon>
        <taxon>Actinomycetes</taxon>
        <taxon>Mycobacteriales</taxon>
        <taxon>Gordoniaceae</taxon>
        <taxon>Gordonia</taxon>
    </lineage>
</organism>
<feature type="chain" id="PRO_5046154366" description="Lipoprotein" evidence="1">
    <location>
        <begin position="31"/>
        <end position="168"/>
    </location>
</feature>
<proteinExistence type="predicted"/>
<sequence>MQMRFPRQFSAVAASLLAACAFTMAGAASASGAPVGPTLTAAPVSVFQIPAIGVKVSGLVIPGPHLASVNASSAAPGRTTFSAPARPETCATTAGGSLVRINYVNVRTGDRGVSVVKPCPFFLDSAPTHQTVRTGSGPVVFTVSITGSWAYPNAGQPSLPGGGGFVAP</sequence>
<reference evidence="2" key="1">
    <citation type="submission" date="2022-12" db="EMBL/GenBank/DDBJ databases">
        <authorList>
            <person name="Krivoruchko A.V."/>
            <person name="Elkin A."/>
        </authorList>
    </citation>
    <scope>NUCLEOTIDE SEQUENCE</scope>
    <source>
        <strain evidence="2">IEGM 1388</strain>
    </source>
</reference>
<accession>A0ABT4MRX2</accession>
<name>A0ABT4MRX2_GORRU</name>
<evidence type="ECO:0000256" key="1">
    <source>
        <dbReference type="SAM" id="SignalP"/>
    </source>
</evidence>
<keyword evidence="1" id="KW-0732">Signal</keyword>
<gene>
    <name evidence="2" type="ORF">O4213_07180</name>
</gene>
<evidence type="ECO:0008006" key="4">
    <source>
        <dbReference type="Google" id="ProtNLM"/>
    </source>
</evidence>
<dbReference type="Proteomes" id="UP001067235">
    <property type="component" value="Unassembled WGS sequence"/>
</dbReference>